<dbReference type="Proteomes" id="UP000051647">
    <property type="component" value="Unassembled WGS sequence"/>
</dbReference>
<keyword evidence="1" id="KW-0472">Membrane</keyword>
<sequence length="140" mass="16873">MIIVWSRRRKAFTLIETVLTLFVVSGLLLFTTTQINLYRQQTEERLFFQNFESNWHNLLNMSYLQQESFTLVLKEDRMTIITPSKYLFTRFPRSIKAAPKSIRIDHELPIKPASINFYSHNKKLLRHYTIQMNWEVLFVK</sequence>
<gene>
    <name evidence="2" type="ORF">FC27_GL001651</name>
</gene>
<protein>
    <submittedName>
        <fullName evidence="2">Uncharacterized protein</fullName>
    </submittedName>
</protein>
<dbReference type="AlphaFoldDB" id="A0A0R1SLQ2"/>
<proteinExistence type="predicted"/>
<evidence type="ECO:0000313" key="3">
    <source>
        <dbReference type="Proteomes" id="UP000051647"/>
    </source>
</evidence>
<keyword evidence="1" id="KW-1133">Transmembrane helix</keyword>
<accession>A0A0R1SLQ2</accession>
<name>A0A0R1SLQ2_9LACO</name>
<evidence type="ECO:0000256" key="1">
    <source>
        <dbReference type="SAM" id="Phobius"/>
    </source>
</evidence>
<dbReference type="EMBL" id="AZFA01000004">
    <property type="protein sequence ID" value="KRL67626.1"/>
    <property type="molecule type" value="Genomic_DNA"/>
</dbReference>
<reference evidence="2 3" key="1">
    <citation type="journal article" date="2015" name="Genome Announc.">
        <title>Expanding the biotechnology potential of lactobacilli through comparative genomics of 213 strains and associated genera.</title>
        <authorList>
            <person name="Sun Z."/>
            <person name="Harris H.M."/>
            <person name="McCann A."/>
            <person name="Guo C."/>
            <person name="Argimon S."/>
            <person name="Zhang W."/>
            <person name="Yang X."/>
            <person name="Jeffery I.B."/>
            <person name="Cooney J.C."/>
            <person name="Kagawa T.F."/>
            <person name="Liu W."/>
            <person name="Song Y."/>
            <person name="Salvetti E."/>
            <person name="Wrobel A."/>
            <person name="Rasinkangas P."/>
            <person name="Parkhill J."/>
            <person name="Rea M.C."/>
            <person name="O'Sullivan O."/>
            <person name="Ritari J."/>
            <person name="Douillard F.P."/>
            <person name="Paul Ross R."/>
            <person name="Yang R."/>
            <person name="Briner A.E."/>
            <person name="Felis G.E."/>
            <person name="de Vos W.M."/>
            <person name="Barrangou R."/>
            <person name="Klaenhammer T.R."/>
            <person name="Caufield P.W."/>
            <person name="Cui Y."/>
            <person name="Zhang H."/>
            <person name="O'Toole P.W."/>
        </authorList>
    </citation>
    <scope>NUCLEOTIDE SEQUENCE [LARGE SCALE GENOMIC DNA]</scope>
    <source>
        <strain evidence="2 3">DSM 14857</strain>
    </source>
</reference>
<keyword evidence="3" id="KW-1185">Reference proteome</keyword>
<feature type="transmembrane region" description="Helical" evidence="1">
    <location>
        <begin position="12"/>
        <end position="30"/>
    </location>
</feature>
<dbReference type="PATRIC" id="fig|1423815.3.peg.1689"/>
<organism evidence="2 3">
    <name type="scientific">Companilactobacillus versmoldensis DSM 14857 = KCTC 3814</name>
    <dbReference type="NCBI Taxonomy" id="1423815"/>
    <lineage>
        <taxon>Bacteria</taxon>
        <taxon>Bacillati</taxon>
        <taxon>Bacillota</taxon>
        <taxon>Bacilli</taxon>
        <taxon>Lactobacillales</taxon>
        <taxon>Lactobacillaceae</taxon>
        <taxon>Companilactobacillus</taxon>
    </lineage>
</organism>
<keyword evidence="1" id="KW-0812">Transmembrane</keyword>
<comment type="caution">
    <text evidence="2">The sequence shown here is derived from an EMBL/GenBank/DDBJ whole genome shotgun (WGS) entry which is preliminary data.</text>
</comment>
<dbReference type="STRING" id="1423815.FC27_GL001651"/>
<evidence type="ECO:0000313" key="2">
    <source>
        <dbReference type="EMBL" id="KRL67626.1"/>
    </source>
</evidence>